<dbReference type="Gene3D" id="1.20.1250.20">
    <property type="entry name" value="MFS general substrate transporter like domains"/>
    <property type="match status" value="2"/>
</dbReference>
<dbReference type="OrthoDB" id="9773957at2"/>
<proteinExistence type="predicted"/>
<feature type="transmembrane region" description="Helical" evidence="5">
    <location>
        <begin position="295"/>
        <end position="313"/>
    </location>
</feature>
<dbReference type="AlphaFoldDB" id="A0A4R8CP82"/>
<dbReference type="InterPro" id="IPR050382">
    <property type="entry name" value="MFS_Na/Anion_cotransporter"/>
</dbReference>
<dbReference type="CDD" id="cd17319">
    <property type="entry name" value="MFS_ExuT_GudP_like"/>
    <property type="match status" value="1"/>
</dbReference>
<evidence type="ECO:0000256" key="3">
    <source>
        <dbReference type="ARBA" id="ARBA00022989"/>
    </source>
</evidence>
<feature type="transmembrane region" description="Helical" evidence="5">
    <location>
        <begin position="50"/>
        <end position="71"/>
    </location>
</feature>
<feature type="transmembrane region" description="Helical" evidence="5">
    <location>
        <begin position="176"/>
        <end position="196"/>
    </location>
</feature>
<evidence type="ECO:0000256" key="2">
    <source>
        <dbReference type="ARBA" id="ARBA00022692"/>
    </source>
</evidence>
<dbReference type="RefSeq" id="WP_134103331.1">
    <property type="nucleotide sequence ID" value="NZ_SODP01000001.1"/>
</dbReference>
<evidence type="ECO:0000259" key="6">
    <source>
        <dbReference type="PROSITE" id="PS50850"/>
    </source>
</evidence>
<keyword evidence="3 5" id="KW-1133">Transmembrane helix</keyword>
<feature type="transmembrane region" description="Helical" evidence="5">
    <location>
        <begin position="147"/>
        <end position="170"/>
    </location>
</feature>
<evidence type="ECO:0000256" key="4">
    <source>
        <dbReference type="ARBA" id="ARBA00023136"/>
    </source>
</evidence>
<dbReference type="SUPFAM" id="SSF103473">
    <property type="entry name" value="MFS general substrate transporter"/>
    <property type="match status" value="1"/>
</dbReference>
<evidence type="ECO:0000313" key="8">
    <source>
        <dbReference type="Proteomes" id="UP000295146"/>
    </source>
</evidence>
<dbReference type="PROSITE" id="PS50850">
    <property type="entry name" value="MFS"/>
    <property type="match status" value="1"/>
</dbReference>
<dbReference type="PANTHER" id="PTHR11662:SF399">
    <property type="entry name" value="FI19708P1-RELATED"/>
    <property type="match status" value="1"/>
</dbReference>
<feature type="transmembrane region" description="Helical" evidence="5">
    <location>
        <begin position="91"/>
        <end position="115"/>
    </location>
</feature>
<dbReference type="PANTHER" id="PTHR11662">
    <property type="entry name" value="SOLUTE CARRIER FAMILY 17"/>
    <property type="match status" value="1"/>
</dbReference>
<feature type="transmembrane region" description="Helical" evidence="5">
    <location>
        <begin position="17"/>
        <end position="38"/>
    </location>
</feature>
<keyword evidence="4 5" id="KW-0472">Membrane</keyword>
<evidence type="ECO:0000256" key="5">
    <source>
        <dbReference type="SAM" id="Phobius"/>
    </source>
</evidence>
<comment type="subcellular location">
    <subcellularLocation>
        <location evidence="1">Cell membrane</location>
        <topology evidence="1">Multi-pass membrane protein</topology>
    </subcellularLocation>
</comment>
<keyword evidence="8" id="KW-1185">Reference proteome</keyword>
<dbReference type="Pfam" id="PF07690">
    <property type="entry name" value="MFS_1"/>
    <property type="match status" value="1"/>
</dbReference>
<protein>
    <submittedName>
        <fullName evidence="7">Sugar phosphate permease</fullName>
    </submittedName>
</protein>
<feature type="transmembrane region" description="Helical" evidence="5">
    <location>
        <begin position="221"/>
        <end position="244"/>
    </location>
</feature>
<dbReference type="InterPro" id="IPR036259">
    <property type="entry name" value="MFS_trans_sf"/>
</dbReference>
<reference evidence="7 8" key="1">
    <citation type="submission" date="2019-03" db="EMBL/GenBank/DDBJ databases">
        <title>Genomic Encyclopedia of Type Strains, Phase III (KMG-III): the genomes of soil and plant-associated and newly described type strains.</title>
        <authorList>
            <person name="Whitman W."/>
        </authorList>
    </citation>
    <scope>NUCLEOTIDE SEQUENCE [LARGE SCALE GENOMIC DNA]</scope>
    <source>
        <strain evidence="7 8">VKM Ac-2573</strain>
    </source>
</reference>
<evidence type="ECO:0000313" key="7">
    <source>
        <dbReference type="EMBL" id="TDW77933.1"/>
    </source>
</evidence>
<feature type="transmembrane region" description="Helical" evidence="5">
    <location>
        <begin position="319"/>
        <end position="340"/>
    </location>
</feature>
<comment type="caution">
    <text evidence="7">The sequence shown here is derived from an EMBL/GenBank/DDBJ whole genome shotgun (WGS) entry which is preliminary data.</text>
</comment>
<accession>A0A4R8CP82</accession>
<feature type="transmembrane region" description="Helical" evidence="5">
    <location>
        <begin position="352"/>
        <end position="376"/>
    </location>
</feature>
<keyword evidence="2 5" id="KW-0812">Transmembrane</keyword>
<dbReference type="InterPro" id="IPR020846">
    <property type="entry name" value="MFS_dom"/>
</dbReference>
<dbReference type="GO" id="GO:0022857">
    <property type="term" value="F:transmembrane transporter activity"/>
    <property type="evidence" value="ECO:0007669"/>
    <property type="project" value="InterPro"/>
</dbReference>
<name>A0A4R8CP82_9ACTN</name>
<feature type="transmembrane region" description="Helical" evidence="5">
    <location>
        <begin position="264"/>
        <end position="283"/>
    </location>
</feature>
<organism evidence="7 8">
    <name type="scientific">Kribbella pratensis</name>
    <dbReference type="NCBI Taxonomy" id="2512112"/>
    <lineage>
        <taxon>Bacteria</taxon>
        <taxon>Bacillati</taxon>
        <taxon>Actinomycetota</taxon>
        <taxon>Actinomycetes</taxon>
        <taxon>Propionibacteriales</taxon>
        <taxon>Kribbellaceae</taxon>
        <taxon>Kribbella</taxon>
    </lineage>
</organism>
<feature type="transmembrane region" description="Helical" evidence="5">
    <location>
        <begin position="382"/>
        <end position="403"/>
    </location>
</feature>
<sequence length="419" mass="45413">MDTNTSTGQVTGRASRYAWVIVAVLWLTLLVSYFDRVAIAAALPFMSRELGLSPSVVGVVTGALFLSYTAVQVPAGYLSDRIGQRRVIAAAIAWWTVFSFLTGVVASSLIALVAVRFLMGAGEGFHPPPLWRTLSNWFPSGGRSKPLALMLTALTLGPALAPVVALPIISSLGWRWVFYLTAIPGALTVLLVLLMLRDSPLKKNLRTDVPPSRHLAQKRNWLLPHIWLTFGAFFFFGFVLYGLMSWLPTYLIKYRGLTLTHAGVFSSSPYLAGTAGLVIGAFMCQRYFNNVRRRFIAATYLLTAVSIALTVLAPTVNLAGLALTLSGFFLFAGLGPFWSVPMDIVQPHEVGMWLGFINMGTQISGFLGPILIGWMIQTTGSFTVVFLAMICSLVLAAGCLTMARAKPVPSALMRASVPT</sequence>
<gene>
    <name evidence="7" type="ORF">EV653_3115</name>
</gene>
<dbReference type="InterPro" id="IPR011701">
    <property type="entry name" value="MFS"/>
</dbReference>
<dbReference type="EMBL" id="SODP01000001">
    <property type="protein sequence ID" value="TDW77933.1"/>
    <property type="molecule type" value="Genomic_DNA"/>
</dbReference>
<evidence type="ECO:0000256" key="1">
    <source>
        <dbReference type="ARBA" id="ARBA00004651"/>
    </source>
</evidence>
<dbReference type="GO" id="GO:0005886">
    <property type="term" value="C:plasma membrane"/>
    <property type="evidence" value="ECO:0007669"/>
    <property type="project" value="UniProtKB-SubCell"/>
</dbReference>
<feature type="domain" description="Major facilitator superfamily (MFS) profile" evidence="6">
    <location>
        <begin position="21"/>
        <end position="406"/>
    </location>
</feature>
<dbReference type="Proteomes" id="UP000295146">
    <property type="component" value="Unassembled WGS sequence"/>
</dbReference>